<gene>
    <name evidence="6" type="ORF">C485_05411</name>
</gene>
<evidence type="ECO:0000256" key="1">
    <source>
        <dbReference type="ARBA" id="ARBA00001947"/>
    </source>
</evidence>
<dbReference type="GO" id="GO:0009231">
    <property type="term" value="P:riboflavin biosynthetic process"/>
    <property type="evidence" value="ECO:0007669"/>
    <property type="project" value="TreeGrafter"/>
</dbReference>
<organism evidence="6 7">
    <name type="scientific">Natrinema altunense (strain JCM 12890 / CGMCC 1.3731 / AJ2)</name>
    <dbReference type="NCBI Taxonomy" id="1227494"/>
    <lineage>
        <taxon>Archaea</taxon>
        <taxon>Methanobacteriati</taxon>
        <taxon>Methanobacteriota</taxon>
        <taxon>Stenosarchaea group</taxon>
        <taxon>Halobacteria</taxon>
        <taxon>Halobacteriales</taxon>
        <taxon>Natrialbaceae</taxon>
        <taxon>Natrinema</taxon>
    </lineage>
</organism>
<comment type="caution">
    <text evidence="6">The sequence shown here is derived from an EMBL/GenBank/DDBJ whole genome shotgun (WGS) entry which is preliminary data.</text>
</comment>
<keyword evidence="3" id="KW-0378">Hydrolase</keyword>
<keyword evidence="4" id="KW-0862">Zinc</keyword>
<dbReference type="Gene3D" id="3.40.50.10310">
    <property type="entry name" value="Creatininase"/>
    <property type="match status" value="1"/>
</dbReference>
<dbReference type="PANTHER" id="PTHR35005:SF1">
    <property type="entry name" value="2-AMINO-5-FORMYLAMINO-6-RIBOSYLAMINOPYRIMIDIN-4(3H)-ONE 5'-MONOPHOSPHATE DEFORMYLASE"/>
    <property type="match status" value="1"/>
</dbReference>
<keyword evidence="7" id="KW-1185">Reference proteome</keyword>
<dbReference type="InterPro" id="IPR024087">
    <property type="entry name" value="Creatininase-like_sf"/>
</dbReference>
<dbReference type="PATRIC" id="fig|1227494.3.peg.1083"/>
<comment type="cofactor">
    <cofactor evidence="1">
        <name>Zn(2+)</name>
        <dbReference type="ChEBI" id="CHEBI:29105"/>
    </cofactor>
</comment>
<accession>L9ZR68</accession>
<dbReference type="eggNOG" id="arCOG04536">
    <property type="taxonomic scope" value="Archaea"/>
</dbReference>
<dbReference type="Proteomes" id="UP000011511">
    <property type="component" value="Unassembled WGS sequence"/>
</dbReference>
<evidence type="ECO:0000313" key="6">
    <source>
        <dbReference type="EMBL" id="ELY88990.1"/>
    </source>
</evidence>
<proteinExistence type="predicted"/>
<dbReference type="SUPFAM" id="SSF102215">
    <property type="entry name" value="Creatininase"/>
    <property type="match status" value="1"/>
</dbReference>
<evidence type="ECO:0000256" key="5">
    <source>
        <dbReference type="SAM" id="MobiDB-lite"/>
    </source>
</evidence>
<protein>
    <submittedName>
        <fullName evidence="6">Creatininase</fullName>
    </submittedName>
</protein>
<reference evidence="6 7" key="1">
    <citation type="journal article" date="2014" name="PLoS Genet.">
        <title>Phylogenetically driven sequencing of extremely halophilic archaea reveals strategies for static and dynamic osmo-response.</title>
        <authorList>
            <person name="Becker E.A."/>
            <person name="Seitzer P.M."/>
            <person name="Tritt A."/>
            <person name="Larsen D."/>
            <person name="Krusor M."/>
            <person name="Yao A.I."/>
            <person name="Wu D."/>
            <person name="Madern D."/>
            <person name="Eisen J.A."/>
            <person name="Darling A.E."/>
            <person name="Facciotti M.T."/>
        </authorList>
    </citation>
    <scope>NUCLEOTIDE SEQUENCE [LARGE SCALE GENOMIC DNA]</scope>
    <source>
        <strain evidence="6 7">JCM 12890</strain>
    </source>
</reference>
<dbReference type="PANTHER" id="PTHR35005">
    <property type="entry name" value="3-DEHYDRO-SCYLLO-INOSOSE HYDROLASE"/>
    <property type="match status" value="1"/>
</dbReference>
<dbReference type="GO" id="GO:0046872">
    <property type="term" value="F:metal ion binding"/>
    <property type="evidence" value="ECO:0007669"/>
    <property type="project" value="UniProtKB-KW"/>
</dbReference>
<name>L9ZR68_NATA2</name>
<feature type="compositionally biased region" description="Polar residues" evidence="5">
    <location>
        <begin position="292"/>
        <end position="303"/>
    </location>
</feature>
<feature type="region of interest" description="Disordered" evidence="5">
    <location>
        <begin position="283"/>
        <end position="303"/>
    </location>
</feature>
<dbReference type="AlphaFoldDB" id="L9ZR68"/>
<dbReference type="Pfam" id="PF02633">
    <property type="entry name" value="Creatininase"/>
    <property type="match status" value="1"/>
</dbReference>
<sequence>MLPVSALVVAAAFRPCTARVGTTLLMLRTREMAMYLGDEAWPDLETYFESESLALVPLGSTEQHGPHLPEATDHLIAEAFAREAADRTGFLRTPTIDIGVSGHHRQFHGTMWVDPPAFREYVASLTRNLTAHGIDRVIYVNAHGGNVPHLREVGARLRRDEVAYAIEWMWNDSIPTLVDDLFEQNGPHGGPKETSMIQYLEPDLVHDDRLEEARETGIPSVEAAETIKHGSRTFYDAADNTANGVLGDQTDASAEKGEQLFEAASDQLVRLCEWLAAQPFEDLLPADHVSGSGPTRPSSDDNP</sequence>
<keyword evidence="2" id="KW-0479">Metal-binding</keyword>
<dbReference type="InterPro" id="IPR003785">
    <property type="entry name" value="Creatininase/forma_Hydrolase"/>
</dbReference>
<evidence type="ECO:0000256" key="2">
    <source>
        <dbReference type="ARBA" id="ARBA00022723"/>
    </source>
</evidence>
<evidence type="ECO:0000256" key="3">
    <source>
        <dbReference type="ARBA" id="ARBA00022801"/>
    </source>
</evidence>
<evidence type="ECO:0000313" key="7">
    <source>
        <dbReference type="Proteomes" id="UP000011511"/>
    </source>
</evidence>
<evidence type="ECO:0000256" key="4">
    <source>
        <dbReference type="ARBA" id="ARBA00022833"/>
    </source>
</evidence>
<dbReference type="GO" id="GO:0016811">
    <property type="term" value="F:hydrolase activity, acting on carbon-nitrogen (but not peptide) bonds, in linear amides"/>
    <property type="evidence" value="ECO:0007669"/>
    <property type="project" value="TreeGrafter"/>
</dbReference>
<dbReference type="EMBL" id="AOIK01000015">
    <property type="protein sequence ID" value="ELY88990.1"/>
    <property type="molecule type" value="Genomic_DNA"/>
</dbReference>